<organism evidence="1 2">
    <name type="scientific">Cetraspora pellucida</name>
    <dbReference type="NCBI Taxonomy" id="1433469"/>
    <lineage>
        <taxon>Eukaryota</taxon>
        <taxon>Fungi</taxon>
        <taxon>Fungi incertae sedis</taxon>
        <taxon>Mucoromycota</taxon>
        <taxon>Glomeromycotina</taxon>
        <taxon>Glomeromycetes</taxon>
        <taxon>Diversisporales</taxon>
        <taxon>Gigasporaceae</taxon>
        <taxon>Cetraspora</taxon>
    </lineage>
</organism>
<accession>A0A9N8WLR6</accession>
<keyword evidence="2" id="KW-1185">Reference proteome</keyword>
<dbReference type="Proteomes" id="UP000789759">
    <property type="component" value="Unassembled WGS sequence"/>
</dbReference>
<gene>
    <name evidence="1" type="ORF">CPELLU_LOCUS1786</name>
</gene>
<proteinExistence type="predicted"/>
<name>A0A9N8WLR6_9GLOM</name>
<evidence type="ECO:0000313" key="1">
    <source>
        <dbReference type="EMBL" id="CAG8486869.1"/>
    </source>
</evidence>
<reference evidence="1" key="1">
    <citation type="submission" date="2021-06" db="EMBL/GenBank/DDBJ databases">
        <authorList>
            <person name="Kallberg Y."/>
            <person name="Tangrot J."/>
            <person name="Rosling A."/>
        </authorList>
    </citation>
    <scope>NUCLEOTIDE SEQUENCE</scope>
    <source>
        <strain evidence="1">FL966</strain>
    </source>
</reference>
<protein>
    <submittedName>
        <fullName evidence="1">21846_t:CDS:1</fullName>
    </submittedName>
</protein>
<comment type="caution">
    <text evidence="1">The sequence shown here is derived from an EMBL/GenBank/DDBJ whole genome shotgun (WGS) entry which is preliminary data.</text>
</comment>
<sequence length="70" mass="8197">MPLYKLLKIYENLIWKKKQQKRIIQQIENASHLALGTVLSQPNDNRLEDDVDTKINVGWRFSEAMLAKAE</sequence>
<dbReference type="AlphaFoldDB" id="A0A9N8WLR6"/>
<evidence type="ECO:0000313" key="2">
    <source>
        <dbReference type="Proteomes" id="UP000789759"/>
    </source>
</evidence>
<feature type="non-terminal residue" evidence="1">
    <location>
        <position position="70"/>
    </location>
</feature>
<dbReference type="EMBL" id="CAJVQA010000700">
    <property type="protein sequence ID" value="CAG8486869.1"/>
    <property type="molecule type" value="Genomic_DNA"/>
</dbReference>